<evidence type="ECO:0000259" key="3">
    <source>
        <dbReference type="PROSITE" id="PS51931"/>
    </source>
</evidence>
<dbReference type="GO" id="GO:0005198">
    <property type="term" value="F:structural molecule activity"/>
    <property type="evidence" value="ECO:0007669"/>
    <property type="project" value="InterPro"/>
</dbReference>
<evidence type="ECO:0000313" key="4">
    <source>
        <dbReference type="EMBL" id="SBV90969.1"/>
    </source>
</evidence>
<name>A0A212IUY2_9PROT</name>
<dbReference type="InterPro" id="IPR044870">
    <property type="entry name" value="BMC_CP"/>
</dbReference>
<gene>
    <name evidence="4" type="primary">pduB</name>
    <name evidence="4" type="ORF">KL86APRO_10067</name>
</gene>
<dbReference type="EMBL" id="FLUO01000001">
    <property type="protein sequence ID" value="SBV90969.1"/>
    <property type="molecule type" value="Genomic_DNA"/>
</dbReference>
<feature type="domain" description="BMC circularly permuted" evidence="3">
    <location>
        <begin position="41"/>
        <end position="148"/>
    </location>
</feature>
<evidence type="ECO:0000256" key="1">
    <source>
        <dbReference type="ARBA" id="ARBA00024322"/>
    </source>
</evidence>
<sequence length="267" mass="27755">MSDQMVDKVLQEVMKRVGATASAPPANPASAFAAASADLAQLTEFIGIGPGDTQGIVIANLDPQVHEFLGFDPKFRSIGVIGGRTGAGPQLMAADEAIKATNTEIIMIEMPRDTKGGAGHGNLIVFGAEDVSDARRAVEVTLQVLPKYFGDVYGNDQGYTENQYSARASKVLATAFGVPEGKAFGLILGAPAVVGMLMVDAAVKAADVEVLGVGTPKKNTSFSNEVFIWVTGDSGAVRQAVIAGREVGNKLLCAWGQEPKSAGTPYI</sequence>
<dbReference type="InterPro" id="IPR037233">
    <property type="entry name" value="CcmK-like_sf"/>
</dbReference>
<dbReference type="GO" id="GO:0031469">
    <property type="term" value="C:bacterial microcompartment"/>
    <property type="evidence" value="ECO:0007669"/>
    <property type="project" value="UniProtKB-SubCell"/>
</dbReference>
<protein>
    <submittedName>
        <fullName evidence="4">Propanediol utilization protein PduB</fullName>
    </submittedName>
</protein>
<dbReference type="InterPro" id="IPR009193">
    <property type="entry name" value="EutL_PduB"/>
</dbReference>
<reference evidence="4" key="1">
    <citation type="submission" date="2016-04" db="EMBL/GenBank/DDBJ databases">
        <authorList>
            <person name="Evans L.H."/>
            <person name="Alamgir A."/>
            <person name="Owens N."/>
            <person name="Weber N.D."/>
            <person name="Virtaneva K."/>
            <person name="Barbian K."/>
            <person name="Babar A."/>
            <person name="Rosenke K."/>
        </authorList>
    </citation>
    <scope>NUCLEOTIDE SEQUENCE</scope>
    <source>
        <strain evidence="4">86</strain>
    </source>
</reference>
<comment type="subcellular location">
    <subcellularLocation>
        <location evidence="1">Bacterial microcompartment</location>
    </subcellularLocation>
</comment>
<dbReference type="NCBIfam" id="NF011944">
    <property type="entry name" value="PRK15415.1"/>
    <property type="match status" value="1"/>
</dbReference>
<dbReference type="InterPro" id="IPR030984">
    <property type="entry name" value="PduB"/>
</dbReference>
<evidence type="ECO:0000256" key="2">
    <source>
        <dbReference type="ARBA" id="ARBA00024446"/>
    </source>
</evidence>
<feature type="domain" description="BMC circularly permuted" evidence="3">
    <location>
        <begin position="151"/>
        <end position="255"/>
    </location>
</feature>
<dbReference type="Gene3D" id="3.30.70.1710">
    <property type="match status" value="2"/>
</dbReference>
<dbReference type="Pfam" id="PF00936">
    <property type="entry name" value="BMC"/>
    <property type="match status" value="2"/>
</dbReference>
<dbReference type="InterPro" id="IPR000249">
    <property type="entry name" value="BMC_dom"/>
</dbReference>
<proteinExistence type="predicted"/>
<dbReference type="PROSITE" id="PS51931">
    <property type="entry name" value="BMC_CP"/>
    <property type="match status" value="2"/>
</dbReference>
<dbReference type="SUPFAM" id="SSF143414">
    <property type="entry name" value="CcmK-like"/>
    <property type="match status" value="2"/>
</dbReference>
<dbReference type="AlphaFoldDB" id="A0A212IUY2"/>
<accession>A0A212IUY2</accession>
<dbReference type="NCBIfam" id="TIGR04501">
    <property type="entry name" value="microcomp_PduB"/>
    <property type="match status" value="1"/>
</dbReference>
<dbReference type="SMART" id="SM00877">
    <property type="entry name" value="BMC"/>
    <property type="match status" value="2"/>
</dbReference>
<dbReference type="CDD" id="cd07047">
    <property type="entry name" value="BMC_PduB_repeat1"/>
    <property type="match status" value="1"/>
</dbReference>
<dbReference type="PIRSF" id="PIRSF012290">
    <property type="entry name" value="EutL_PduB"/>
    <property type="match status" value="1"/>
</dbReference>
<keyword evidence="2" id="KW-1283">Bacterial microcompartment</keyword>
<organism evidence="4">
    <name type="scientific">uncultured Alphaproteobacteria bacterium</name>
    <dbReference type="NCBI Taxonomy" id="91750"/>
    <lineage>
        <taxon>Bacteria</taxon>
        <taxon>Pseudomonadati</taxon>
        <taxon>Pseudomonadota</taxon>
        <taxon>Alphaproteobacteria</taxon>
        <taxon>environmental samples</taxon>
    </lineage>
</organism>